<evidence type="ECO:0000256" key="2">
    <source>
        <dbReference type="ARBA" id="ARBA00022980"/>
    </source>
</evidence>
<dbReference type="PANTHER" id="PTHR11560">
    <property type="entry name" value="39S RIBOSOMAL PROTEIN L10, MITOCHONDRIAL"/>
    <property type="match status" value="1"/>
</dbReference>
<gene>
    <name evidence="5 7" type="primary">rplJ</name>
    <name evidence="7" type="ORF">COX35_01860</name>
</gene>
<protein>
    <recommendedName>
        <fullName evidence="4 5">Large ribosomal subunit protein uL10</fullName>
    </recommendedName>
</protein>
<dbReference type="Proteomes" id="UP000229952">
    <property type="component" value="Unassembled WGS sequence"/>
</dbReference>
<dbReference type="SUPFAM" id="SSF160369">
    <property type="entry name" value="Ribosomal protein L10-like"/>
    <property type="match status" value="1"/>
</dbReference>
<dbReference type="GO" id="GO:1990904">
    <property type="term" value="C:ribonucleoprotein complex"/>
    <property type="evidence" value="ECO:0007669"/>
    <property type="project" value="UniProtKB-KW"/>
</dbReference>
<keyword evidence="2 5" id="KW-0689">Ribosomal protein</keyword>
<sequence>MALTKAQKQKIIADLKDKIAKQKAMVLIGITGLKVKDISDLRKKLKTEEGNLKVVKKTLIEKAFKENNLEFDKNKYKEEIALVLGFKDEILPAKTVYQFGLANEKLKILGGFLEGKFKEAEEIIALAQLPTKEGLLAKLVGSIASPISGLINVLQGNIKGLITVLARAKT</sequence>
<dbReference type="CDD" id="cd05797">
    <property type="entry name" value="Ribosomal_L10"/>
    <property type="match status" value="1"/>
</dbReference>
<dbReference type="InterPro" id="IPR022973">
    <property type="entry name" value="Ribosomal_uL10_bac"/>
</dbReference>
<evidence type="ECO:0000313" key="8">
    <source>
        <dbReference type="Proteomes" id="UP000229952"/>
    </source>
</evidence>
<dbReference type="InterPro" id="IPR001790">
    <property type="entry name" value="Ribosomal_uL10"/>
</dbReference>
<evidence type="ECO:0000256" key="4">
    <source>
        <dbReference type="ARBA" id="ARBA00035202"/>
    </source>
</evidence>
<evidence type="ECO:0000256" key="6">
    <source>
        <dbReference type="SAM" id="Coils"/>
    </source>
</evidence>
<comment type="similarity">
    <text evidence="1 5">Belongs to the universal ribosomal protein uL10 family.</text>
</comment>
<feature type="coiled-coil region" evidence="6">
    <location>
        <begin position="5"/>
        <end position="58"/>
    </location>
</feature>
<organism evidence="7 8">
    <name type="scientific">Candidatus Nealsonbacteria bacterium CG23_combo_of_CG06-09_8_20_14_all_37_18</name>
    <dbReference type="NCBI Taxonomy" id="1974720"/>
    <lineage>
        <taxon>Bacteria</taxon>
        <taxon>Candidatus Nealsoniibacteriota</taxon>
    </lineage>
</organism>
<evidence type="ECO:0000256" key="1">
    <source>
        <dbReference type="ARBA" id="ARBA00008889"/>
    </source>
</evidence>
<keyword evidence="3 5" id="KW-0687">Ribonucleoprotein</keyword>
<dbReference type="EMBL" id="PCRQ01000050">
    <property type="protein sequence ID" value="PIP24230.1"/>
    <property type="molecule type" value="Genomic_DNA"/>
</dbReference>
<keyword evidence="6" id="KW-0175">Coiled coil</keyword>
<accession>A0A2G9YYC2</accession>
<keyword evidence="5" id="KW-0699">rRNA-binding</keyword>
<evidence type="ECO:0000256" key="5">
    <source>
        <dbReference type="HAMAP-Rule" id="MF_00362"/>
    </source>
</evidence>
<dbReference type="InterPro" id="IPR043141">
    <property type="entry name" value="Ribosomal_uL10-like_sf"/>
</dbReference>
<reference evidence="7 8" key="1">
    <citation type="submission" date="2017-09" db="EMBL/GenBank/DDBJ databases">
        <title>Depth-based differentiation of microbial function through sediment-hosted aquifers and enrichment of novel symbionts in the deep terrestrial subsurface.</title>
        <authorList>
            <person name="Probst A.J."/>
            <person name="Ladd B."/>
            <person name="Jarett J.K."/>
            <person name="Geller-Mcgrath D.E."/>
            <person name="Sieber C.M."/>
            <person name="Emerson J.B."/>
            <person name="Anantharaman K."/>
            <person name="Thomas B.C."/>
            <person name="Malmstrom R."/>
            <person name="Stieglmeier M."/>
            <person name="Klingl A."/>
            <person name="Woyke T."/>
            <person name="Ryan C.M."/>
            <person name="Banfield J.F."/>
        </authorList>
    </citation>
    <scope>NUCLEOTIDE SEQUENCE [LARGE SCALE GENOMIC DNA]</scope>
    <source>
        <strain evidence="7">CG23_combo_of_CG06-09_8_20_14_all_37_18</strain>
    </source>
</reference>
<evidence type="ECO:0000313" key="7">
    <source>
        <dbReference type="EMBL" id="PIP24230.1"/>
    </source>
</evidence>
<comment type="caution">
    <text evidence="7">The sequence shown here is derived from an EMBL/GenBank/DDBJ whole genome shotgun (WGS) entry which is preliminary data.</text>
</comment>
<dbReference type="Gene3D" id="6.10.250.290">
    <property type="match status" value="1"/>
</dbReference>
<dbReference type="HAMAP" id="MF_00362">
    <property type="entry name" value="Ribosomal_uL10"/>
    <property type="match status" value="1"/>
</dbReference>
<proteinExistence type="inferred from homology"/>
<dbReference type="GO" id="GO:0006412">
    <property type="term" value="P:translation"/>
    <property type="evidence" value="ECO:0007669"/>
    <property type="project" value="UniProtKB-UniRule"/>
</dbReference>
<comment type="function">
    <text evidence="5">Forms part of the ribosomal stalk, playing a central role in the interaction of the ribosome with GTP-bound translation factors.</text>
</comment>
<dbReference type="InterPro" id="IPR047865">
    <property type="entry name" value="Ribosomal_uL10_bac_type"/>
</dbReference>
<comment type="subunit">
    <text evidence="5">Part of the ribosomal stalk of the 50S ribosomal subunit. The N-terminus interacts with L11 and the large rRNA to form the base of the stalk. The C-terminus forms an elongated spine to which L12 dimers bind in a sequential fashion forming a multimeric L10(L12)X complex.</text>
</comment>
<dbReference type="GO" id="GO:0005840">
    <property type="term" value="C:ribosome"/>
    <property type="evidence" value="ECO:0007669"/>
    <property type="project" value="UniProtKB-KW"/>
</dbReference>
<keyword evidence="5" id="KW-0694">RNA-binding</keyword>
<evidence type="ECO:0000256" key="3">
    <source>
        <dbReference type="ARBA" id="ARBA00023274"/>
    </source>
</evidence>
<dbReference type="GO" id="GO:0070180">
    <property type="term" value="F:large ribosomal subunit rRNA binding"/>
    <property type="evidence" value="ECO:0007669"/>
    <property type="project" value="UniProtKB-UniRule"/>
</dbReference>
<dbReference type="AlphaFoldDB" id="A0A2G9YYC2"/>
<dbReference type="Gene3D" id="3.30.70.1730">
    <property type="match status" value="1"/>
</dbReference>
<dbReference type="Pfam" id="PF00466">
    <property type="entry name" value="Ribosomal_L10"/>
    <property type="match status" value="1"/>
</dbReference>
<dbReference type="NCBIfam" id="NF000955">
    <property type="entry name" value="PRK00099.1-1"/>
    <property type="match status" value="1"/>
</dbReference>
<name>A0A2G9YYC2_9BACT</name>